<evidence type="ECO:0000313" key="3">
    <source>
        <dbReference type="Proteomes" id="UP000002316"/>
    </source>
</evidence>
<reference evidence="3" key="1">
    <citation type="journal article" date="2010" name="PLoS Negl. Trop. Dis.">
        <title>The genome sequence of Trypanosoma brucei gambiense, causative agent of chronic human african trypanosomiasis.</title>
        <authorList>
            <person name="Jackson A.P."/>
            <person name="Sanders M."/>
            <person name="Berry A."/>
            <person name="McQuillan J."/>
            <person name="Aslett M.A."/>
            <person name="Quail M.A."/>
            <person name="Chukualim B."/>
            <person name="Capewell P."/>
            <person name="MacLeod A."/>
            <person name="Melville S.E."/>
            <person name="Gibson W."/>
            <person name="Barry J.D."/>
            <person name="Berriman M."/>
            <person name="Hertz-Fowler C."/>
        </authorList>
    </citation>
    <scope>NUCLEOTIDE SEQUENCE [LARGE SCALE GENOMIC DNA]</scope>
    <source>
        <strain evidence="3">MHOM/CI/86/DAL972</strain>
    </source>
</reference>
<feature type="compositionally biased region" description="Polar residues" evidence="1">
    <location>
        <begin position="328"/>
        <end position="338"/>
    </location>
</feature>
<proteinExistence type="predicted"/>
<feature type="region of interest" description="Disordered" evidence="1">
    <location>
        <begin position="245"/>
        <end position="304"/>
    </location>
</feature>
<evidence type="ECO:0000256" key="1">
    <source>
        <dbReference type="SAM" id="MobiDB-lite"/>
    </source>
</evidence>
<dbReference type="EMBL" id="FN554973">
    <property type="protein sequence ID" value="CBH15627.1"/>
    <property type="molecule type" value="Genomic_DNA"/>
</dbReference>
<accession>D0A2Y3</accession>
<dbReference type="KEGG" id="tbg:TbgDal_X7140"/>
<dbReference type="AlphaFoldDB" id="D0A2Y3"/>
<feature type="compositionally biased region" description="Polar residues" evidence="1">
    <location>
        <begin position="96"/>
        <end position="108"/>
    </location>
</feature>
<dbReference type="VEuPathDB" id="TriTrypDB:Tbg972.10.7140"/>
<feature type="region of interest" description="Disordered" evidence="1">
    <location>
        <begin position="64"/>
        <end position="115"/>
    </location>
</feature>
<protein>
    <submittedName>
        <fullName evidence="2">Uncharacterized protein</fullName>
    </submittedName>
</protein>
<evidence type="ECO:0000313" key="2">
    <source>
        <dbReference type="EMBL" id="CBH15627.1"/>
    </source>
</evidence>
<name>D0A2Y3_TRYB9</name>
<sequence>MMTEHIYIYIYRFVFNHNIVPVVVMIFQDTSSSSVDSSEEAGTAYQRAPHGISNAARVNANGDVESDAFSGDFSSTPDNDPKMSASLTPPSHRPKTTTAMPSTKNPVTTGLPPTDGTFVHVNVKPATNGERVPAATPPGASRVEDTHVAAVSLTSSRCSDKISPRRVHQTSMTSYEALGLGYSTSGLADAPPLKNADGINQRAAYTSTAAGLDKDKMAEVTLRTLTPSRRSVSVGKNIHTAFSYAKTQGTLPEEKNSDQWYSGHPVPRSSPPMGNSIPRSANNSTRPSILNPHGSGYDGGTGAATCNSVESWRERIMWSTRPRRNSPRHTSSYNSSRAPSRLATPRAASVPVSSVGAHAHRGHHEDLARFVGAYNTPSRRFPNDIPYANRSNTDFIAWGSGVEMSHSPRYPSTPRRFKESRSYRVKHKLLDPPEPTATGLTTKDDIVDPLAELEKYQKRLERAVAIMALEREHRMLRHRR</sequence>
<dbReference type="RefSeq" id="XP_011777891.1">
    <property type="nucleotide sequence ID" value="XM_011779589.1"/>
</dbReference>
<feature type="region of interest" description="Disordered" evidence="1">
    <location>
        <begin position="318"/>
        <end position="349"/>
    </location>
</feature>
<dbReference type="GeneID" id="23865819"/>
<gene>
    <name evidence="2" type="ORF">TbgDal_X7140</name>
</gene>
<organism evidence="2 3">
    <name type="scientific">Trypanosoma brucei gambiense (strain MHOM/CI/86/DAL972)</name>
    <dbReference type="NCBI Taxonomy" id="679716"/>
    <lineage>
        <taxon>Eukaryota</taxon>
        <taxon>Discoba</taxon>
        <taxon>Euglenozoa</taxon>
        <taxon>Kinetoplastea</taxon>
        <taxon>Metakinetoplastina</taxon>
        <taxon>Trypanosomatida</taxon>
        <taxon>Trypanosomatidae</taxon>
        <taxon>Trypanosoma</taxon>
    </lineage>
</organism>
<dbReference type="Proteomes" id="UP000002316">
    <property type="component" value="Chromosome 10"/>
</dbReference>
<feature type="compositionally biased region" description="Polar residues" evidence="1">
    <location>
        <begin position="277"/>
        <end position="288"/>
    </location>
</feature>